<dbReference type="InterPro" id="IPR006153">
    <property type="entry name" value="Cation/H_exchanger_TM"/>
</dbReference>
<dbReference type="Pfam" id="PF00027">
    <property type="entry name" value="cNMP_binding"/>
    <property type="match status" value="1"/>
</dbReference>
<evidence type="ECO:0000256" key="5">
    <source>
        <dbReference type="ARBA" id="ARBA00022989"/>
    </source>
</evidence>
<evidence type="ECO:0000313" key="13">
    <source>
        <dbReference type="Proteomes" id="UP001181622"/>
    </source>
</evidence>
<keyword evidence="3" id="KW-1003">Cell membrane</keyword>
<dbReference type="PROSITE" id="PS50042">
    <property type="entry name" value="CNMP_BINDING_3"/>
    <property type="match status" value="1"/>
</dbReference>
<evidence type="ECO:0000256" key="7">
    <source>
        <dbReference type="ARBA" id="ARBA00023065"/>
    </source>
</evidence>
<comment type="caution">
    <text evidence="12">The sequence shown here is derived from an EMBL/GenBank/DDBJ whole genome shotgun (WGS) entry which is preliminary data.</text>
</comment>
<dbReference type="InterPro" id="IPR014710">
    <property type="entry name" value="RmlC-like_jellyroll"/>
</dbReference>
<evidence type="ECO:0000256" key="3">
    <source>
        <dbReference type="ARBA" id="ARBA00022475"/>
    </source>
</evidence>
<name>A0ABU1DF58_9HYPH</name>
<dbReference type="RefSeq" id="WP_309390892.1">
    <property type="nucleotide sequence ID" value="NZ_JADBEO010000015.1"/>
</dbReference>
<keyword evidence="4 10" id="KW-0812">Transmembrane</keyword>
<keyword evidence="5 10" id="KW-1133">Transmembrane helix</keyword>
<dbReference type="Gene3D" id="2.60.120.10">
    <property type="entry name" value="Jelly Rolls"/>
    <property type="match status" value="1"/>
</dbReference>
<dbReference type="InterPro" id="IPR018488">
    <property type="entry name" value="cNMP-bd_CS"/>
</dbReference>
<organism evidence="12 13">
    <name type="scientific">Chelatococcus sambhunathii</name>
    <dbReference type="NCBI Taxonomy" id="363953"/>
    <lineage>
        <taxon>Bacteria</taxon>
        <taxon>Pseudomonadati</taxon>
        <taxon>Pseudomonadota</taxon>
        <taxon>Alphaproteobacteria</taxon>
        <taxon>Hyphomicrobiales</taxon>
        <taxon>Chelatococcaceae</taxon>
        <taxon>Chelatococcus</taxon>
    </lineage>
</organism>
<sequence>MSVAAVVLVIALLLTVVSFAEPVAARLRLPASVFLAVLGVGVGAAALFLRSGAVGEGARSAAEAITDLPLGADGFLFVFLPVLLFQSAMNTEARQLVEDASSIFTLAIVAVVVSTFVIGFSLAPFAEAPLLACLLFGAIVATTDPIAVIGIFREAGAPSRLVRLVEGESLLNDAAAITLFALILDMLVSGRAFDPAATARDAIVLPLGGAAAGAVMGRLAGALIGRLRENALAPTSVSVGLPYLAFTVAEHLLHVSGVMAVVAAGIAFAAVGPAKAPPEIWRHLRAVWDQIDWWAASLIFVLASIVAPRLLADATLKDALLLLVAIMASLAARALIVFGVIPALGRAGFGPRLGRGFQWIVLWGGLRGATTLVLALAVTERDALPPEIRSFVAVLSTGFVLFTLLMQGTTLRALVRRTGLDQLSPVDRALRREVLAAAKRRVSGMLTETALAHGLSAPATQGAAPQEAGASEAASPSERLSLALATLARVEREIVMQRVRERSVSLRLVDRLLGDVRRLSDQSRSSGAEGYAAAYRRSLEFSARERAAQWVAGKTGWSGWLARALADRFETLLVVSAALTRIAPYVQETIEPVLGAATAAEAARALAARREETSRALAALRLQYPGYAEALERRLLANAALQLEETEYDRLHEDGLIGPELHRDLRIGVSDRRRAANVRPALDLKLDAKTLVASLPLFSGLSAEAIERIAALAEPVFARPGERLIRRGETGDAAYFVSSGAVEATAESGAVFRLGRGEIFGEIALLTDSPRTADVDAIAYCSLLRLRRRAFQAFLDENPEAAARIAKTAEERIKRNDVASEPA</sequence>
<dbReference type="PANTHER" id="PTHR10110">
    <property type="entry name" value="SODIUM/HYDROGEN EXCHANGER"/>
    <property type="match status" value="1"/>
</dbReference>
<dbReference type="PROSITE" id="PS00889">
    <property type="entry name" value="CNMP_BINDING_2"/>
    <property type="match status" value="1"/>
</dbReference>
<feature type="transmembrane region" description="Helical" evidence="10">
    <location>
        <begin position="172"/>
        <end position="190"/>
    </location>
</feature>
<dbReference type="Gene3D" id="6.10.140.1330">
    <property type="match status" value="1"/>
</dbReference>
<keyword evidence="2" id="KW-0813">Transport</keyword>
<keyword evidence="6" id="KW-0915">Sodium</keyword>
<comment type="subcellular location">
    <subcellularLocation>
        <location evidence="1">Cell membrane</location>
        <topology evidence="1">Multi-pass membrane protein</topology>
    </subcellularLocation>
</comment>
<dbReference type="Pfam" id="PF00999">
    <property type="entry name" value="Na_H_Exchanger"/>
    <property type="match status" value="1"/>
</dbReference>
<evidence type="ECO:0000259" key="11">
    <source>
        <dbReference type="PROSITE" id="PS50042"/>
    </source>
</evidence>
<feature type="domain" description="Cyclic nucleotide-binding" evidence="11">
    <location>
        <begin position="697"/>
        <end position="812"/>
    </location>
</feature>
<evidence type="ECO:0000313" key="12">
    <source>
        <dbReference type="EMBL" id="MDR4306737.1"/>
    </source>
</evidence>
<dbReference type="SMART" id="SM00100">
    <property type="entry name" value="cNMP"/>
    <property type="match status" value="1"/>
</dbReference>
<dbReference type="SUPFAM" id="SSF51206">
    <property type="entry name" value="cAMP-binding domain-like"/>
    <property type="match status" value="1"/>
</dbReference>
<evidence type="ECO:0000256" key="2">
    <source>
        <dbReference type="ARBA" id="ARBA00022448"/>
    </source>
</evidence>
<dbReference type="InterPro" id="IPR018490">
    <property type="entry name" value="cNMP-bd_dom_sf"/>
</dbReference>
<evidence type="ECO:0000256" key="6">
    <source>
        <dbReference type="ARBA" id="ARBA00023053"/>
    </source>
</evidence>
<keyword evidence="9" id="KW-0739">Sodium transport</keyword>
<keyword evidence="7" id="KW-0406">Ion transport</keyword>
<dbReference type="InterPro" id="IPR018422">
    <property type="entry name" value="Cation/H_exchanger_CPA1"/>
</dbReference>
<feature type="transmembrane region" description="Helical" evidence="10">
    <location>
        <begin position="319"/>
        <end position="344"/>
    </location>
</feature>
<feature type="transmembrane region" description="Helical" evidence="10">
    <location>
        <begin position="29"/>
        <end position="49"/>
    </location>
</feature>
<gene>
    <name evidence="12" type="ORF">IHQ68_08910</name>
</gene>
<protein>
    <submittedName>
        <fullName evidence="12">Cation:proton antiporter</fullName>
    </submittedName>
</protein>
<reference evidence="12" key="1">
    <citation type="submission" date="2020-10" db="EMBL/GenBank/DDBJ databases">
        <authorList>
            <person name="Abbas A."/>
            <person name="Razzaq R."/>
            <person name="Waqas M."/>
            <person name="Abbas N."/>
            <person name="Nielsen T.K."/>
            <person name="Hansen L.H."/>
            <person name="Hussain S."/>
            <person name="Shahid M."/>
        </authorList>
    </citation>
    <scope>NUCLEOTIDE SEQUENCE</scope>
    <source>
        <strain evidence="12">S14</strain>
    </source>
</reference>
<evidence type="ECO:0000256" key="9">
    <source>
        <dbReference type="ARBA" id="ARBA00023201"/>
    </source>
</evidence>
<feature type="transmembrane region" description="Helical" evidence="10">
    <location>
        <begin position="101"/>
        <end position="123"/>
    </location>
</feature>
<evidence type="ECO:0000256" key="8">
    <source>
        <dbReference type="ARBA" id="ARBA00023136"/>
    </source>
</evidence>
<feature type="transmembrane region" description="Helical" evidence="10">
    <location>
        <begin position="356"/>
        <end position="378"/>
    </location>
</feature>
<evidence type="ECO:0000256" key="1">
    <source>
        <dbReference type="ARBA" id="ARBA00004651"/>
    </source>
</evidence>
<feature type="transmembrane region" description="Helical" evidence="10">
    <location>
        <begin position="390"/>
        <end position="408"/>
    </location>
</feature>
<feature type="transmembrane region" description="Helical" evidence="10">
    <location>
        <begin position="293"/>
        <end position="312"/>
    </location>
</feature>
<dbReference type="Proteomes" id="UP001181622">
    <property type="component" value="Unassembled WGS sequence"/>
</dbReference>
<accession>A0ABU1DF58</accession>
<dbReference type="EMBL" id="JADBEO010000015">
    <property type="protein sequence ID" value="MDR4306737.1"/>
    <property type="molecule type" value="Genomic_DNA"/>
</dbReference>
<dbReference type="CDD" id="cd00038">
    <property type="entry name" value="CAP_ED"/>
    <property type="match status" value="1"/>
</dbReference>
<keyword evidence="8 10" id="KW-0472">Membrane</keyword>
<dbReference type="PANTHER" id="PTHR10110:SF86">
    <property type="entry name" value="SODIUM_HYDROGEN EXCHANGER 7"/>
    <property type="match status" value="1"/>
</dbReference>
<proteinExistence type="predicted"/>
<evidence type="ECO:0000256" key="4">
    <source>
        <dbReference type="ARBA" id="ARBA00022692"/>
    </source>
</evidence>
<feature type="transmembrane region" description="Helical" evidence="10">
    <location>
        <begin position="70"/>
        <end position="89"/>
    </location>
</feature>
<feature type="transmembrane region" description="Helical" evidence="10">
    <location>
        <begin position="130"/>
        <end position="152"/>
    </location>
</feature>
<feature type="transmembrane region" description="Helical" evidence="10">
    <location>
        <begin position="255"/>
        <end position="273"/>
    </location>
</feature>
<evidence type="ECO:0000256" key="10">
    <source>
        <dbReference type="SAM" id="Phobius"/>
    </source>
</evidence>
<dbReference type="InterPro" id="IPR000595">
    <property type="entry name" value="cNMP-bd_dom"/>
</dbReference>
<feature type="transmembrane region" description="Helical" evidence="10">
    <location>
        <begin position="202"/>
        <end position="225"/>
    </location>
</feature>
<keyword evidence="13" id="KW-1185">Reference proteome</keyword>